<dbReference type="Proteomes" id="UP000003781">
    <property type="component" value="Unassembled WGS sequence"/>
</dbReference>
<dbReference type="EMBL" id="AAXW01000041">
    <property type="protein sequence ID" value="EAZ89560.1"/>
    <property type="molecule type" value="Genomic_DNA"/>
</dbReference>
<sequence length="32" mass="3890">QKKQFYSKDTETAKNLSHTEVKREKFEMSSKR</sequence>
<evidence type="ECO:0000256" key="1">
    <source>
        <dbReference type="SAM" id="MobiDB-lite"/>
    </source>
</evidence>
<accession>A3IV91</accession>
<comment type="caution">
    <text evidence="2">The sequence shown here is derived from an EMBL/GenBank/DDBJ whole genome shotgun (WGS) entry which is preliminary data.</text>
</comment>
<keyword evidence="3" id="KW-1185">Reference proteome</keyword>
<reference evidence="2 3" key="1">
    <citation type="submission" date="2007-03" db="EMBL/GenBank/DDBJ databases">
        <authorList>
            <person name="Stal L."/>
            <person name="Ferriera S."/>
            <person name="Johnson J."/>
            <person name="Kravitz S."/>
            <person name="Beeson K."/>
            <person name="Sutton G."/>
            <person name="Rogers Y.-H."/>
            <person name="Friedman R."/>
            <person name="Frazier M."/>
            <person name="Venter J.C."/>
        </authorList>
    </citation>
    <scope>NUCLEOTIDE SEQUENCE [LARGE SCALE GENOMIC DNA]</scope>
    <source>
        <strain evidence="2 3">CCY0110</strain>
    </source>
</reference>
<evidence type="ECO:0000313" key="3">
    <source>
        <dbReference type="Proteomes" id="UP000003781"/>
    </source>
</evidence>
<gene>
    <name evidence="2" type="ORF">CY0110_08336</name>
</gene>
<evidence type="ECO:0000313" key="2">
    <source>
        <dbReference type="EMBL" id="EAZ89560.1"/>
    </source>
</evidence>
<organism evidence="2 3">
    <name type="scientific">Crocosphaera chwakensis CCY0110</name>
    <dbReference type="NCBI Taxonomy" id="391612"/>
    <lineage>
        <taxon>Bacteria</taxon>
        <taxon>Bacillati</taxon>
        <taxon>Cyanobacteriota</taxon>
        <taxon>Cyanophyceae</taxon>
        <taxon>Oscillatoriophycideae</taxon>
        <taxon>Chroococcales</taxon>
        <taxon>Aphanothecaceae</taxon>
        <taxon>Crocosphaera</taxon>
        <taxon>Crocosphaera chwakensis</taxon>
    </lineage>
</organism>
<feature type="non-terminal residue" evidence="2">
    <location>
        <position position="1"/>
    </location>
</feature>
<name>A3IV91_9CHRO</name>
<protein>
    <submittedName>
        <fullName evidence="2">Uncharacterized protein</fullName>
    </submittedName>
</protein>
<dbReference type="AlphaFoldDB" id="A3IV91"/>
<feature type="region of interest" description="Disordered" evidence="1">
    <location>
        <begin position="1"/>
        <end position="32"/>
    </location>
</feature>
<proteinExistence type="predicted"/>